<evidence type="ECO:0000256" key="1">
    <source>
        <dbReference type="SAM" id="MobiDB-lite"/>
    </source>
</evidence>
<evidence type="ECO:0000313" key="3">
    <source>
        <dbReference type="Proteomes" id="UP000031599"/>
    </source>
</evidence>
<reference evidence="2 3" key="1">
    <citation type="submission" date="2014-12" db="EMBL/GenBank/DDBJ databases">
        <title>Genome assembly of Enhygromyxa salina DSM 15201.</title>
        <authorList>
            <person name="Sharma G."/>
            <person name="Subramanian S."/>
        </authorList>
    </citation>
    <scope>NUCLEOTIDE SEQUENCE [LARGE SCALE GENOMIC DNA]</scope>
    <source>
        <strain evidence="2 3">DSM 15201</strain>
    </source>
</reference>
<proteinExistence type="predicted"/>
<gene>
    <name evidence="2" type="ORF">DB30_02271</name>
</gene>
<accession>A0A0C2CL25</accession>
<name>A0A0C2CL25_9BACT</name>
<feature type="region of interest" description="Disordered" evidence="1">
    <location>
        <begin position="1"/>
        <end position="22"/>
    </location>
</feature>
<dbReference type="Proteomes" id="UP000031599">
    <property type="component" value="Unassembled WGS sequence"/>
</dbReference>
<organism evidence="2 3">
    <name type="scientific">Enhygromyxa salina</name>
    <dbReference type="NCBI Taxonomy" id="215803"/>
    <lineage>
        <taxon>Bacteria</taxon>
        <taxon>Pseudomonadati</taxon>
        <taxon>Myxococcota</taxon>
        <taxon>Polyangia</taxon>
        <taxon>Nannocystales</taxon>
        <taxon>Nannocystaceae</taxon>
        <taxon>Enhygromyxa</taxon>
    </lineage>
</organism>
<dbReference type="AlphaFoldDB" id="A0A0C2CL25"/>
<protein>
    <submittedName>
        <fullName evidence="2">Uncharacterized protein</fullName>
    </submittedName>
</protein>
<sequence>MGESSARPWPESHGQDTGRWPARQCGRNGCGQTYVSWVTSMCGLECESRRGSAGVAAIRWPG</sequence>
<evidence type="ECO:0000313" key="2">
    <source>
        <dbReference type="EMBL" id="KIG11936.1"/>
    </source>
</evidence>
<dbReference type="EMBL" id="JMCC02000163">
    <property type="protein sequence ID" value="KIG11936.1"/>
    <property type="molecule type" value="Genomic_DNA"/>
</dbReference>
<comment type="caution">
    <text evidence="2">The sequence shown here is derived from an EMBL/GenBank/DDBJ whole genome shotgun (WGS) entry which is preliminary data.</text>
</comment>